<evidence type="ECO:0000256" key="1">
    <source>
        <dbReference type="ARBA" id="ARBA00010618"/>
    </source>
</evidence>
<dbReference type="SMART" id="SM00739">
    <property type="entry name" value="KOW"/>
    <property type="match status" value="1"/>
</dbReference>
<protein>
    <recommendedName>
        <fullName evidence="4 5">Large ribosomal subunit protein uL24</fullName>
    </recommendedName>
</protein>
<dbReference type="InterPro" id="IPR008991">
    <property type="entry name" value="Translation_prot_SH3-like_sf"/>
</dbReference>
<dbReference type="InterPro" id="IPR014722">
    <property type="entry name" value="Rib_uL2_dom2"/>
</dbReference>
<gene>
    <name evidence="5" type="primary">rplX</name>
    <name evidence="7" type="ORF">A2803_04235</name>
</gene>
<evidence type="ECO:0000256" key="3">
    <source>
        <dbReference type="ARBA" id="ARBA00023274"/>
    </source>
</evidence>
<dbReference type="GO" id="GO:0006412">
    <property type="term" value="P:translation"/>
    <property type="evidence" value="ECO:0007669"/>
    <property type="project" value="UniProtKB-UniRule"/>
</dbReference>
<keyword evidence="2 5" id="KW-0689">Ribosomal protein</keyword>
<dbReference type="CDD" id="cd06089">
    <property type="entry name" value="KOW_RPL26"/>
    <property type="match status" value="1"/>
</dbReference>
<keyword evidence="5" id="KW-0694">RNA-binding</keyword>
<proteinExistence type="inferred from homology"/>
<comment type="similarity">
    <text evidence="1 5">Belongs to the universal ribosomal protein uL24 family.</text>
</comment>
<reference evidence="7 8" key="1">
    <citation type="journal article" date="2016" name="Nat. Commun.">
        <title>Thousands of microbial genomes shed light on interconnected biogeochemical processes in an aquifer system.</title>
        <authorList>
            <person name="Anantharaman K."/>
            <person name="Brown C.T."/>
            <person name="Hug L.A."/>
            <person name="Sharon I."/>
            <person name="Castelle C.J."/>
            <person name="Probst A.J."/>
            <person name="Thomas B.C."/>
            <person name="Singh A."/>
            <person name="Wilkins M.J."/>
            <person name="Karaoz U."/>
            <person name="Brodie E.L."/>
            <person name="Williams K.H."/>
            <person name="Hubbard S.S."/>
            <person name="Banfield J.F."/>
        </authorList>
    </citation>
    <scope>NUCLEOTIDE SEQUENCE [LARGE SCALE GENOMIC DNA]</scope>
</reference>
<dbReference type="InterPro" id="IPR041988">
    <property type="entry name" value="Ribosomal_uL24_KOW"/>
</dbReference>
<name>A0A1F7Z1M7_9BACT</name>
<comment type="function">
    <text evidence="5">One of two assembly initiator proteins, it binds directly to the 5'-end of the 23S rRNA, where it nucleates assembly of the 50S subunit.</text>
</comment>
<feature type="domain" description="KOW" evidence="6">
    <location>
        <begin position="3"/>
        <end position="30"/>
    </location>
</feature>
<dbReference type="NCBIfam" id="TIGR01079">
    <property type="entry name" value="rplX_bact"/>
    <property type="match status" value="1"/>
</dbReference>
<dbReference type="Proteomes" id="UP000178870">
    <property type="component" value="Unassembled WGS sequence"/>
</dbReference>
<comment type="function">
    <text evidence="5">One of the proteins that surrounds the polypeptide exit tunnel on the outside of the subunit.</text>
</comment>
<keyword evidence="5" id="KW-0699">rRNA-binding</keyword>
<dbReference type="Gene3D" id="2.30.30.30">
    <property type="match status" value="1"/>
</dbReference>
<dbReference type="GO" id="GO:0003735">
    <property type="term" value="F:structural constituent of ribosome"/>
    <property type="evidence" value="ECO:0007669"/>
    <property type="project" value="InterPro"/>
</dbReference>
<comment type="caution">
    <text evidence="7">The sequence shown here is derived from an EMBL/GenBank/DDBJ whole genome shotgun (WGS) entry which is preliminary data.</text>
</comment>
<evidence type="ECO:0000256" key="2">
    <source>
        <dbReference type="ARBA" id="ARBA00022980"/>
    </source>
</evidence>
<dbReference type="Pfam" id="PF00467">
    <property type="entry name" value="KOW"/>
    <property type="match status" value="1"/>
</dbReference>
<evidence type="ECO:0000313" key="7">
    <source>
        <dbReference type="EMBL" id="OGM33380.1"/>
    </source>
</evidence>
<dbReference type="PANTHER" id="PTHR12903">
    <property type="entry name" value="MITOCHONDRIAL RIBOSOMAL PROTEIN L24"/>
    <property type="match status" value="1"/>
</dbReference>
<dbReference type="SUPFAM" id="SSF50104">
    <property type="entry name" value="Translation proteins SH3-like domain"/>
    <property type="match status" value="1"/>
</dbReference>
<dbReference type="GO" id="GO:1990904">
    <property type="term" value="C:ribonucleoprotein complex"/>
    <property type="evidence" value="ECO:0007669"/>
    <property type="project" value="UniProtKB-KW"/>
</dbReference>
<dbReference type="InterPro" id="IPR057264">
    <property type="entry name" value="Ribosomal_uL24_C"/>
</dbReference>
<dbReference type="GO" id="GO:0005840">
    <property type="term" value="C:ribosome"/>
    <property type="evidence" value="ECO:0007669"/>
    <property type="project" value="UniProtKB-KW"/>
</dbReference>
<dbReference type="AlphaFoldDB" id="A0A1F7Z1M7"/>
<comment type="subunit">
    <text evidence="5">Part of the 50S ribosomal subunit.</text>
</comment>
<accession>A0A1F7Z1M7</accession>
<dbReference type="GO" id="GO:0019843">
    <property type="term" value="F:rRNA binding"/>
    <property type="evidence" value="ECO:0007669"/>
    <property type="project" value="UniProtKB-UniRule"/>
</dbReference>
<evidence type="ECO:0000313" key="8">
    <source>
        <dbReference type="Proteomes" id="UP000178870"/>
    </source>
</evidence>
<organism evidence="7 8">
    <name type="scientific">Candidatus Woesebacteria bacterium RIFCSPHIGHO2_01_FULL_44_21</name>
    <dbReference type="NCBI Taxonomy" id="1802503"/>
    <lineage>
        <taxon>Bacteria</taxon>
        <taxon>Candidatus Woeseibacteriota</taxon>
    </lineage>
</organism>
<dbReference type="InterPro" id="IPR003256">
    <property type="entry name" value="Ribosomal_uL24"/>
</dbReference>
<sequence length="105" mass="11681">MNKFKVGDKVRVRSGKDRGREGTIEAISSGRALIQGINIYKKHVKKSVSRDNKGGIFDIPRPVLLSKLAVLDPKTGKPTRVGFRIEGDRKVRISKRSGVILDKLK</sequence>
<dbReference type="Pfam" id="PF17136">
    <property type="entry name" value="ribosomal_L24"/>
    <property type="match status" value="1"/>
</dbReference>
<evidence type="ECO:0000256" key="5">
    <source>
        <dbReference type="HAMAP-Rule" id="MF_01326"/>
    </source>
</evidence>
<keyword evidence="3 5" id="KW-0687">Ribonucleoprotein</keyword>
<evidence type="ECO:0000259" key="6">
    <source>
        <dbReference type="SMART" id="SM00739"/>
    </source>
</evidence>
<dbReference type="HAMAP" id="MF_01326_B">
    <property type="entry name" value="Ribosomal_uL24_B"/>
    <property type="match status" value="1"/>
</dbReference>
<dbReference type="EMBL" id="MGGP01000003">
    <property type="protein sequence ID" value="OGM33380.1"/>
    <property type="molecule type" value="Genomic_DNA"/>
</dbReference>
<evidence type="ECO:0000256" key="4">
    <source>
        <dbReference type="ARBA" id="ARBA00035206"/>
    </source>
</evidence>
<dbReference type="InterPro" id="IPR005824">
    <property type="entry name" value="KOW"/>
</dbReference>